<feature type="compositionally biased region" description="Basic and acidic residues" evidence="2">
    <location>
        <begin position="89"/>
        <end position="112"/>
    </location>
</feature>
<gene>
    <name evidence="3" type="ORF">EUX98_g3143</name>
</gene>
<dbReference type="EMBL" id="SGPM01000060">
    <property type="protein sequence ID" value="THH31027.1"/>
    <property type="molecule type" value="Genomic_DNA"/>
</dbReference>
<keyword evidence="4" id="KW-1185">Reference proteome</keyword>
<accession>A0A4S4MZD8</accession>
<evidence type="ECO:0000313" key="3">
    <source>
        <dbReference type="EMBL" id="THH31027.1"/>
    </source>
</evidence>
<evidence type="ECO:0000256" key="1">
    <source>
        <dbReference type="SAM" id="Coils"/>
    </source>
</evidence>
<name>A0A4S4MZD8_9APHY</name>
<dbReference type="Proteomes" id="UP000308730">
    <property type="component" value="Unassembled WGS sequence"/>
</dbReference>
<evidence type="ECO:0000256" key="2">
    <source>
        <dbReference type="SAM" id="MobiDB-lite"/>
    </source>
</evidence>
<comment type="caution">
    <text evidence="3">The sequence shown here is derived from an EMBL/GenBank/DDBJ whole genome shotgun (WGS) entry which is preliminary data.</text>
</comment>
<feature type="region of interest" description="Disordered" evidence="2">
    <location>
        <begin position="89"/>
        <end position="121"/>
    </location>
</feature>
<protein>
    <submittedName>
        <fullName evidence="3">Uncharacterized protein</fullName>
    </submittedName>
</protein>
<feature type="coiled-coil region" evidence="1">
    <location>
        <begin position="124"/>
        <end position="151"/>
    </location>
</feature>
<sequence>MSSESRRDGSEYEAGRFTGDPASVGEDTASSDAHTRTETLELAKHWQGVGDYRAAGSLSNVAENDPVETDTLNTTGNLECQHERDILQEGEHWRKDSEREKEKESWHQELSDVKSAQAVSEARREDLQKELSDVKSAKAGLEAQLEELRRIGERDRHLAVKVAEAVLAGLEQREREKRRGCFGWWN</sequence>
<proteinExistence type="predicted"/>
<reference evidence="3 4" key="1">
    <citation type="submission" date="2019-02" db="EMBL/GenBank/DDBJ databases">
        <title>Genome sequencing of the rare red list fungi Antrodiella citrinella (Flaviporus citrinellus).</title>
        <authorList>
            <person name="Buettner E."/>
            <person name="Kellner H."/>
        </authorList>
    </citation>
    <scope>NUCLEOTIDE SEQUENCE [LARGE SCALE GENOMIC DNA]</scope>
    <source>
        <strain evidence="3 4">DSM 108506</strain>
    </source>
</reference>
<keyword evidence="1" id="KW-0175">Coiled coil</keyword>
<feature type="region of interest" description="Disordered" evidence="2">
    <location>
        <begin position="1"/>
        <end position="37"/>
    </location>
</feature>
<evidence type="ECO:0000313" key="4">
    <source>
        <dbReference type="Proteomes" id="UP000308730"/>
    </source>
</evidence>
<feature type="compositionally biased region" description="Basic and acidic residues" evidence="2">
    <location>
        <begin position="1"/>
        <end position="14"/>
    </location>
</feature>
<organism evidence="3 4">
    <name type="scientific">Antrodiella citrinella</name>
    <dbReference type="NCBI Taxonomy" id="2447956"/>
    <lineage>
        <taxon>Eukaryota</taxon>
        <taxon>Fungi</taxon>
        <taxon>Dikarya</taxon>
        <taxon>Basidiomycota</taxon>
        <taxon>Agaricomycotina</taxon>
        <taxon>Agaricomycetes</taxon>
        <taxon>Polyporales</taxon>
        <taxon>Steccherinaceae</taxon>
        <taxon>Antrodiella</taxon>
    </lineage>
</organism>
<dbReference type="AlphaFoldDB" id="A0A4S4MZD8"/>